<feature type="transmembrane region" description="Helical" evidence="2">
    <location>
        <begin position="39"/>
        <end position="59"/>
    </location>
</feature>
<name>A0ABD1UYG6_9LAMI</name>
<evidence type="ECO:0000256" key="2">
    <source>
        <dbReference type="SAM" id="Phobius"/>
    </source>
</evidence>
<sequence>MGHEVEALIGMGTVLMKMMDKVLPEVVMPKPMTILKMEVWPAGTLTVNILIKASVLLLVMKRPAGTARSPTLSERDGELSAVPKASSPPASASPSHVTTSCFTPGSCFTTSSISSS</sequence>
<evidence type="ECO:0000313" key="3">
    <source>
        <dbReference type="EMBL" id="KAL2530097.1"/>
    </source>
</evidence>
<comment type="caution">
    <text evidence="3">The sequence shown here is derived from an EMBL/GenBank/DDBJ whole genome shotgun (WGS) entry which is preliminary data.</text>
</comment>
<gene>
    <name evidence="3" type="ORF">Fot_22698</name>
</gene>
<protein>
    <submittedName>
        <fullName evidence="3">Uncharacterized protein</fullName>
    </submittedName>
</protein>
<feature type="compositionally biased region" description="Polar residues" evidence="1">
    <location>
        <begin position="96"/>
        <end position="110"/>
    </location>
</feature>
<keyword evidence="2" id="KW-0812">Transmembrane</keyword>
<feature type="compositionally biased region" description="Low complexity" evidence="1">
    <location>
        <begin position="80"/>
        <end position="95"/>
    </location>
</feature>
<evidence type="ECO:0000256" key="1">
    <source>
        <dbReference type="SAM" id="MobiDB-lite"/>
    </source>
</evidence>
<keyword evidence="2" id="KW-1133">Transmembrane helix</keyword>
<dbReference type="AlphaFoldDB" id="A0ABD1UYG6"/>
<keyword evidence="2" id="KW-0472">Membrane</keyword>
<feature type="region of interest" description="Disordered" evidence="1">
    <location>
        <begin position="65"/>
        <end position="116"/>
    </location>
</feature>
<evidence type="ECO:0000313" key="4">
    <source>
        <dbReference type="Proteomes" id="UP001604277"/>
    </source>
</evidence>
<dbReference type="Proteomes" id="UP001604277">
    <property type="component" value="Unassembled WGS sequence"/>
</dbReference>
<dbReference type="EMBL" id="JBFOLJ010000006">
    <property type="protein sequence ID" value="KAL2530097.1"/>
    <property type="molecule type" value="Genomic_DNA"/>
</dbReference>
<accession>A0ABD1UYG6</accession>
<reference evidence="4" key="1">
    <citation type="submission" date="2024-07" db="EMBL/GenBank/DDBJ databases">
        <title>Two chromosome-level genome assemblies of Korean endemic species Abeliophyllum distichum and Forsythia ovata (Oleaceae).</title>
        <authorList>
            <person name="Jang H."/>
        </authorList>
    </citation>
    <scope>NUCLEOTIDE SEQUENCE [LARGE SCALE GENOMIC DNA]</scope>
</reference>
<organism evidence="3 4">
    <name type="scientific">Forsythia ovata</name>
    <dbReference type="NCBI Taxonomy" id="205694"/>
    <lineage>
        <taxon>Eukaryota</taxon>
        <taxon>Viridiplantae</taxon>
        <taxon>Streptophyta</taxon>
        <taxon>Embryophyta</taxon>
        <taxon>Tracheophyta</taxon>
        <taxon>Spermatophyta</taxon>
        <taxon>Magnoliopsida</taxon>
        <taxon>eudicotyledons</taxon>
        <taxon>Gunneridae</taxon>
        <taxon>Pentapetalae</taxon>
        <taxon>asterids</taxon>
        <taxon>lamiids</taxon>
        <taxon>Lamiales</taxon>
        <taxon>Oleaceae</taxon>
        <taxon>Forsythieae</taxon>
        <taxon>Forsythia</taxon>
    </lineage>
</organism>
<keyword evidence="4" id="KW-1185">Reference proteome</keyword>
<proteinExistence type="predicted"/>